<keyword evidence="2" id="KW-0472">Membrane</keyword>
<reference evidence="4" key="1">
    <citation type="submission" date="2022-12" db="EMBL/GenBank/DDBJ databases">
        <authorList>
            <person name="Alioto T."/>
            <person name="Alioto T."/>
            <person name="Gomez Garrido J."/>
        </authorList>
    </citation>
    <scope>NUCLEOTIDE SEQUENCE</scope>
</reference>
<dbReference type="Gene3D" id="3.40.50.360">
    <property type="match status" value="1"/>
</dbReference>
<keyword evidence="2" id="KW-0812">Transmembrane</keyword>
<sequence length="312" mass="35302">MLRIVILIIILIILRIIIQIIIQIILRIIILIIILIILRIITQIILLFIRQIILRIILRIILWIIIRIILRIIILIIIRLFFGYHSDYYSDYYSDYSSDYHSDYHSDYYSDYHSDYYSDYSSDYSSSFPDVLPAPPPCPFRQPIRDGRGFRPANRAPGGKAPIPGPSRRLDAYPVAKLIEEPLAIFVCATTGQGDPPDNMKNFWRFLFRKTCLPLLSPGWITPLWGWAIPRTPSSILWPKTAQEAPPVGRLPAASARFGGRPARFGARRRGGSLASGSLGEDPGFVSSSSRPGNPESGCRLALPLHLPLPGR</sequence>
<dbReference type="AlphaFoldDB" id="A0AA35LDY1"/>
<protein>
    <submittedName>
        <fullName evidence="4">NADPH-dependent diflavin oxidoreductase 1</fullName>
    </submittedName>
</protein>
<feature type="domain" description="Flavodoxin-like" evidence="3">
    <location>
        <begin position="172"/>
        <end position="210"/>
    </location>
</feature>
<evidence type="ECO:0000259" key="3">
    <source>
        <dbReference type="Pfam" id="PF00258"/>
    </source>
</evidence>
<keyword evidence="2" id="KW-1133">Transmembrane helix</keyword>
<feature type="transmembrane region" description="Helical" evidence="2">
    <location>
        <begin position="5"/>
        <end position="22"/>
    </location>
</feature>
<feature type="region of interest" description="Disordered" evidence="1">
    <location>
        <begin position="261"/>
        <end position="299"/>
    </location>
</feature>
<dbReference type="EMBL" id="OX395140">
    <property type="protein sequence ID" value="CAI5794570.1"/>
    <property type="molecule type" value="Genomic_DNA"/>
</dbReference>
<dbReference type="GO" id="GO:0010181">
    <property type="term" value="F:FMN binding"/>
    <property type="evidence" value="ECO:0007669"/>
    <property type="project" value="InterPro"/>
</dbReference>
<dbReference type="SUPFAM" id="SSF52218">
    <property type="entry name" value="Flavoproteins"/>
    <property type="match status" value="1"/>
</dbReference>
<evidence type="ECO:0000256" key="2">
    <source>
        <dbReference type="SAM" id="Phobius"/>
    </source>
</evidence>
<gene>
    <name evidence="4" type="ORF">PODLI_1B041621</name>
</gene>
<keyword evidence="5" id="KW-1185">Reference proteome</keyword>
<feature type="transmembrane region" description="Helical" evidence="2">
    <location>
        <begin position="28"/>
        <end position="49"/>
    </location>
</feature>
<dbReference type="Pfam" id="PF00258">
    <property type="entry name" value="Flavodoxin_1"/>
    <property type="match status" value="1"/>
</dbReference>
<dbReference type="InterPro" id="IPR008254">
    <property type="entry name" value="Flavodoxin/NO_synth"/>
</dbReference>
<evidence type="ECO:0000313" key="4">
    <source>
        <dbReference type="EMBL" id="CAI5794570.1"/>
    </source>
</evidence>
<name>A0AA35LDY1_9SAUR</name>
<evidence type="ECO:0000313" key="5">
    <source>
        <dbReference type="Proteomes" id="UP001178461"/>
    </source>
</evidence>
<feature type="transmembrane region" description="Helical" evidence="2">
    <location>
        <begin position="61"/>
        <end position="82"/>
    </location>
</feature>
<dbReference type="InterPro" id="IPR029039">
    <property type="entry name" value="Flavoprotein-like_sf"/>
</dbReference>
<dbReference type="Proteomes" id="UP001178461">
    <property type="component" value="Chromosome Z"/>
</dbReference>
<proteinExistence type="predicted"/>
<evidence type="ECO:0000256" key="1">
    <source>
        <dbReference type="SAM" id="MobiDB-lite"/>
    </source>
</evidence>
<organism evidence="4 5">
    <name type="scientific">Podarcis lilfordi</name>
    <name type="common">Lilford's wall lizard</name>
    <dbReference type="NCBI Taxonomy" id="74358"/>
    <lineage>
        <taxon>Eukaryota</taxon>
        <taxon>Metazoa</taxon>
        <taxon>Chordata</taxon>
        <taxon>Craniata</taxon>
        <taxon>Vertebrata</taxon>
        <taxon>Euteleostomi</taxon>
        <taxon>Lepidosauria</taxon>
        <taxon>Squamata</taxon>
        <taxon>Bifurcata</taxon>
        <taxon>Unidentata</taxon>
        <taxon>Episquamata</taxon>
        <taxon>Laterata</taxon>
        <taxon>Lacertibaenia</taxon>
        <taxon>Lacertidae</taxon>
        <taxon>Podarcis</taxon>
    </lineage>
</organism>
<accession>A0AA35LDY1</accession>